<dbReference type="EMBL" id="CP002349">
    <property type="protein sequence ID" value="ADR23760.1"/>
    <property type="molecule type" value="Genomic_DNA"/>
</dbReference>
<dbReference type="eggNOG" id="ENOG502ZABF">
    <property type="taxonomic scope" value="Bacteria"/>
</dbReference>
<dbReference type="KEGG" id="mtt:Ftrac_3794"/>
<sequence>MKSKVQILLENIFFSTLSLPKIFLISKRRGFKNIHNKKIHKNCIILANGPSLKKSIEPISKIKSNYDLMCVNHFAETEAYSILKPTHYILNAPEMWMDDVEPEFIKKGEKLFNAIRENTKWDINLFIPASANGYSRWKNILKQNPQIHINYFNTTPIEGFDSLLTKSIYKGWGMPRPHNVLIPSTVLCMRMRYEKIYLIGADHSWLPEIWVDEANNVFLTQKHFYDEGKAKAKPMDKLGKGNRSLPEILEKFTYAFSAYFTLNKIAQKHNQKIINATEGSYIDAFERIKEIPSE</sequence>
<dbReference type="AlphaFoldDB" id="E4TRA8"/>
<evidence type="ECO:0000313" key="1">
    <source>
        <dbReference type="EMBL" id="ADR23760.1"/>
    </source>
</evidence>
<dbReference type="Gene3D" id="3.90.1480.10">
    <property type="entry name" value="Alpha-2,3-sialyltransferase"/>
    <property type="match status" value="1"/>
</dbReference>
<keyword evidence="2" id="KW-1185">Reference proteome</keyword>
<gene>
    <name evidence="1" type="ordered locus">Ftrac_3794</name>
</gene>
<dbReference type="Proteomes" id="UP000008720">
    <property type="component" value="Chromosome"/>
</dbReference>
<dbReference type="HOGENOM" id="CLU_083543_0_0_10"/>
<protein>
    <submittedName>
        <fullName evidence="1">Uncharacterized protein</fullName>
    </submittedName>
</protein>
<organism evidence="1 2">
    <name type="scientific">Marivirga tractuosa (strain ATCC 23168 / DSM 4126 / NBRC 15989 / NCIMB 1408 / VKM B-1430 / H-43)</name>
    <name type="common">Microscilla tractuosa</name>
    <name type="synonym">Flexibacter tractuosus</name>
    <dbReference type="NCBI Taxonomy" id="643867"/>
    <lineage>
        <taxon>Bacteria</taxon>
        <taxon>Pseudomonadati</taxon>
        <taxon>Bacteroidota</taxon>
        <taxon>Cytophagia</taxon>
        <taxon>Cytophagales</taxon>
        <taxon>Marivirgaceae</taxon>
        <taxon>Marivirga</taxon>
    </lineage>
</organism>
<name>E4TRA8_MARTH</name>
<reference evidence="1 2" key="1">
    <citation type="journal article" date="2011" name="Stand. Genomic Sci.">
        <title>Complete genome sequence of Marivirga tractuosa type strain (H-43).</title>
        <authorList>
            <person name="Pagani I."/>
            <person name="Chertkov O."/>
            <person name="Lapidus A."/>
            <person name="Lucas S."/>
            <person name="Del Rio T.G."/>
            <person name="Tice H."/>
            <person name="Copeland A."/>
            <person name="Cheng J.F."/>
            <person name="Nolan M."/>
            <person name="Saunders E."/>
            <person name="Pitluck S."/>
            <person name="Held B."/>
            <person name="Goodwin L."/>
            <person name="Liolios K."/>
            <person name="Ovchinikova G."/>
            <person name="Ivanova N."/>
            <person name="Mavromatis K."/>
            <person name="Pati A."/>
            <person name="Chen A."/>
            <person name="Palaniappan K."/>
            <person name="Land M."/>
            <person name="Hauser L."/>
            <person name="Jeffries C.D."/>
            <person name="Detter J.C."/>
            <person name="Han C."/>
            <person name="Tapia R."/>
            <person name="Ngatchou-Djao O.D."/>
            <person name="Rohde M."/>
            <person name="Goker M."/>
            <person name="Spring S."/>
            <person name="Sikorski J."/>
            <person name="Woyke T."/>
            <person name="Bristow J."/>
            <person name="Eisen J.A."/>
            <person name="Markowitz V."/>
            <person name="Hugenholtz P."/>
            <person name="Klenk H.P."/>
            <person name="Kyrpides N.C."/>
        </authorList>
    </citation>
    <scope>NUCLEOTIDE SEQUENCE [LARGE SCALE GENOMIC DNA]</scope>
    <source>
        <strain evidence="2">ATCC 23168 / DSM 4126 / NBRC 15989 / NCIMB 1408 / VKM B-1430 / H-43</strain>
    </source>
</reference>
<accession>E4TRA8</accession>
<dbReference type="STRING" id="643867.Ftrac_3794"/>
<evidence type="ECO:0000313" key="2">
    <source>
        <dbReference type="Proteomes" id="UP000008720"/>
    </source>
</evidence>
<proteinExistence type="predicted"/>